<protein>
    <submittedName>
        <fullName evidence="2">DUF4333 domain-containing protein</fullName>
    </submittedName>
</protein>
<keyword evidence="3" id="KW-1185">Reference proteome</keyword>
<accession>A0ABW4TL11</accession>
<evidence type="ECO:0000313" key="3">
    <source>
        <dbReference type="Proteomes" id="UP001597351"/>
    </source>
</evidence>
<gene>
    <name evidence="2" type="ORF">ACFSDE_10795</name>
</gene>
<dbReference type="RefSeq" id="WP_343918224.1">
    <property type="nucleotide sequence ID" value="NZ_BAAAJT010000002.1"/>
</dbReference>
<comment type="caution">
    <text evidence="2">The sequence shown here is derived from an EMBL/GenBank/DDBJ whole genome shotgun (WGS) entry which is preliminary data.</text>
</comment>
<proteinExistence type="predicted"/>
<dbReference type="EMBL" id="JBHUGD010000003">
    <property type="protein sequence ID" value="MFD1947280.1"/>
    <property type="molecule type" value="Genomic_DNA"/>
</dbReference>
<name>A0ABW4TL11_9ACTN</name>
<organism evidence="2 3">
    <name type="scientific">Nocardioides aestuarii</name>
    <dbReference type="NCBI Taxonomy" id="252231"/>
    <lineage>
        <taxon>Bacteria</taxon>
        <taxon>Bacillati</taxon>
        <taxon>Actinomycetota</taxon>
        <taxon>Actinomycetes</taxon>
        <taxon>Propionibacteriales</taxon>
        <taxon>Nocardioidaceae</taxon>
        <taxon>Nocardioides</taxon>
    </lineage>
</organism>
<reference evidence="3" key="1">
    <citation type="journal article" date="2019" name="Int. J. Syst. Evol. Microbiol.">
        <title>The Global Catalogue of Microorganisms (GCM) 10K type strain sequencing project: providing services to taxonomists for standard genome sequencing and annotation.</title>
        <authorList>
            <consortium name="The Broad Institute Genomics Platform"/>
            <consortium name="The Broad Institute Genome Sequencing Center for Infectious Disease"/>
            <person name="Wu L."/>
            <person name="Ma J."/>
        </authorList>
    </citation>
    <scope>NUCLEOTIDE SEQUENCE [LARGE SCALE GENOMIC DNA]</scope>
    <source>
        <strain evidence="3">CGMCC 1.12477</strain>
    </source>
</reference>
<dbReference type="Pfam" id="PF14230">
    <property type="entry name" value="DUF4333"/>
    <property type="match status" value="1"/>
</dbReference>
<feature type="domain" description="DUF4333" evidence="1">
    <location>
        <begin position="17"/>
        <end position="84"/>
    </location>
</feature>
<sequence length="95" mass="10154">MTARLGALLTLSVLLAGCGQVVTVREAQLEEDITAQLERTTGNAPDTVDCPGDLEAEDGNEIRCTMTRGEKQREVTVTVTGVSGNTVDFDIEVEE</sequence>
<dbReference type="PROSITE" id="PS51257">
    <property type="entry name" value="PROKAR_LIPOPROTEIN"/>
    <property type="match status" value="1"/>
</dbReference>
<dbReference type="InterPro" id="IPR025637">
    <property type="entry name" value="DUF4333"/>
</dbReference>
<evidence type="ECO:0000259" key="1">
    <source>
        <dbReference type="Pfam" id="PF14230"/>
    </source>
</evidence>
<evidence type="ECO:0000313" key="2">
    <source>
        <dbReference type="EMBL" id="MFD1947280.1"/>
    </source>
</evidence>
<dbReference type="Proteomes" id="UP001597351">
    <property type="component" value="Unassembled WGS sequence"/>
</dbReference>